<dbReference type="OrthoDB" id="2155814at2"/>
<dbReference type="InterPro" id="IPR038091">
    <property type="entry name" value="UPF0302_N_sf"/>
</dbReference>
<evidence type="ECO:0000259" key="1">
    <source>
        <dbReference type="Pfam" id="PF08864"/>
    </source>
</evidence>
<proteinExistence type="predicted"/>
<evidence type="ECO:0000313" key="2">
    <source>
        <dbReference type="EMBL" id="RSU15585.1"/>
    </source>
</evidence>
<organism evidence="2 3">
    <name type="scientific">Vagococcus elongatus</name>
    <dbReference type="NCBI Taxonomy" id="180344"/>
    <lineage>
        <taxon>Bacteria</taxon>
        <taxon>Bacillati</taxon>
        <taxon>Bacillota</taxon>
        <taxon>Bacilli</taxon>
        <taxon>Lactobacillales</taxon>
        <taxon>Enterococcaceae</taxon>
        <taxon>Vagococcus</taxon>
    </lineage>
</organism>
<dbReference type="InterPro" id="IPR014963">
    <property type="entry name" value="UPF0302_N"/>
</dbReference>
<dbReference type="InterPro" id="IPR027393">
    <property type="entry name" value="Virus_scaffolding_prot_C"/>
</dbReference>
<dbReference type="EMBL" id="NGKA01000001">
    <property type="protein sequence ID" value="RSU15585.1"/>
    <property type="molecule type" value="Genomic_DNA"/>
</dbReference>
<accession>A0A430B5I1</accession>
<dbReference type="PIRSF" id="PIRSF007165">
    <property type="entry name" value="UCP007165"/>
    <property type="match status" value="1"/>
</dbReference>
<dbReference type="AlphaFoldDB" id="A0A430B5I1"/>
<keyword evidence="3" id="KW-1185">Reference proteome</keyword>
<dbReference type="Gene3D" id="4.10.810.10">
    <property type="entry name" value="Virus Scaffolding Protein, Chain A"/>
    <property type="match status" value="1"/>
</dbReference>
<feature type="domain" description="UPF0302" evidence="1">
    <location>
        <begin position="7"/>
        <end position="110"/>
    </location>
</feature>
<dbReference type="Gene3D" id="3.40.1530.30">
    <property type="entry name" value="Uncharacterised family UPF0302, N-terminal domain"/>
    <property type="match status" value="1"/>
</dbReference>
<comment type="caution">
    <text evidence="2">The sequence shown here is derived from an EMBL/GenBank/DDBJ whole genome shotgun (WGS) entry which is preliminary data.</text>
</comment>
<evidence type="ECO:0000313" key="3">
    <source>
        <dbReference type="Proteomes" id="UP000287605"/>
    </source>
</evidence>
<protein>
    <recommendedName>
        <fullName evidence="1">UPF0302 domain-containing protein</fullName>
    </recommendedName>
</protein>
<name>A0A430B5I1_9ENTE</name>
<dbReference type="Proteomes" id="UP000287605">
    <property type="component" value="Unassembled WGS sequence"/>
</dbReference>
<dbReference type="Pfam" id="PF08864">
    <property type="entry name" value="UPF0302"/>
    <property type="match status" value="1"/>
</dbReference>
<reference evidence="2 3" key="1">
    <citation type="submission" date="2017-05" db="EMBL/GenBank/DDBJ databases">
        <title>Vagococcus spp. assemblies.</title>
        <authorList>
            <person name="Gulvik C.A."/>
        </authorList>
    </citation>
    <scope>NUCLEOTIDE SEQUENCE [LARGE SCALE GENOMIC DNA]</scope>
    <source>
        <strain evidence="2 3">CCUG 51432</strain>
    </source>
</reference>
<gene>
    <name evidence="2" type="ORF">CBF29_00480</name>
</gene>
<dbReference type="RefSeq" id="WP_126806142.1">
    <property type="nucleotide sequence ID" value="NZ_NGKA01000001.1"/>
</dbReference>
<dbReference type="InterPro" id="IPR011188">
    <property type="entry name" value="UPF0302"/>
</dbReference>
<sequence length="175" mass="21360">MINLETKKQFMQWVMENVPFREREAYWLIDYLMGHENILEKVRIVEHAETTPRGLRFADNTFDLPPFEMYKYTIDFDNAEQIFHEIRMNSQYDLFVEFLFKDQWKNELYLGVLEDNPHYSWNVYDLDYSSDEMDKFLNGLEKEFHEKQIRLKLDAALEKKDVKLFEKLSGYLLED</sequence>